<dbReference type="PROSITE" id="PS00903">
    <property type="entry name" value="CYT_DCMP_DEAMINASES_1"/>
    <property type="match status" value="1"/>
</dbReference>
<dbReference type="NCBIfam" id="TIGR00326">
    <property type="entry name" value="eubact_ribD"/>
    <property type="match status" value="1"/>
</dbReference>
<comment type="pathway">
    <text evidence="2">Cofactor biosynthesis; riboflavin biosynthesis; 5-amino-6-(D-ribitylamino)uracil from GTP: step 2/4.</text>
</comment>
<dbReference type="PANTHER" id="PTHR11079:SF162">
    <property type="entry name" value="RIBOFLAVIN BIOSYNTHESIS PROTEIN PYRD, CHLOROPLASTIC"/>
    <property type="match status" value="1"/>
</dbReference>
<proteinExistence type="predicted"/>
<evidence type="ECO:0000256" key="6">
    <source>
        <dbReference type="ARBA" id="ARBA00022833"/>
    </source>
</evidence>
<dbReference type="PROSITE" id="PS51747">
    <property type="entry name" value="CYT_DCMP_DEAMINASES_2"/>
    <property type="match status" value="1"/>
</dbReference>
<accession>A0AAV1HVG8</accession>
<dbReference type="EC" id="3.5.4.26" evidence="3"/>
<evidence type="ECO:0000256" key="2">
    <source>
        <dbReference type="ARBA" id="ARBA00004882"/>
    </source>
</evidence>
<dbReference type="AlphaFoldDB" id="A0AAV1HVG8"/>
<evidence type="ECO:0000259" key="9">
    <source>
        <dbReference type="PROSITE" id="PS51747"/>
    </source>
</evidence>
<sequence>MRQAIRPTCAISSGDRIHMQHALELAKRGLGRTHPNPAVGCVILKDGKIIGEGYHPEAGKPHAEVYALRAAGQAAKGATAYVTLEPCNHYGRTPPCSRALVAAQVSRVVIGVGDPNPLVGGAGIQTLQKAGIEVEIIGGEEEQAAYALNQEFMERIKTAS</sequence>
<dbReference type="SUPFAM" id="SSF53927">
    <property type="entry name" value="Cytidine deaminase-like"/>
    <property type="match status" value="1"/>
</dbReference>
<dbReference type="InterPro" id="IPR002125">
    <property type="entry name" value="CMP_dCMP_dom"/>
</dbReference>
<evidence type="ECO:0000256" key="3">
    <source>
        <dbReference type="ARBA" id="ARBA00012766"/>
    </source>
</evidence>
<keyword evidence="5" id="KW-0378">Hydrolase</keyword>
<name>A0AAV1HVG8_9CHLO</name>
<evidence type="ECO:0000256" key="5">
    <source>
        <dbReference type="ARBA" id="ARBA00022801"/>
    </source>
</evidence>
<dbReference type="InterPro" id="IPR004794">
    <property type="entry name" value="Eubact_RibD"/>
</dbReference>
<reference evidence="10 11" key="1">
    <citation type="submission" date="2023-10" db="EMBL/GenBank/DDBJ databases">
        <authorList>
            <person name="Maclean D."/>
            <person name="Macfadyen A."/>
        </authorList>
    </citation>
    <scope>NUCLEOTIDE SEQUENCE [LARGE SCALE GENOMIC DNA]</scope>
</reference>
<dbReference type="EMBL" id="CAUYUE010000002">
    <property type="protein sequence ID" value="CAK0740621.1"/>
    <property type="molecule type" value="Genomic_DNA"/>
</dbReference>
<dbReference type="Gene3D" id="3.40.140.10">
    <property type="entry name" value="Cytidine Deaminase, domain 2"/>
    <property type="match status" value="1"/>
</dbReference>
<dbReference type="InterPro" id="IPR016193">
    <property type="entry name" value="Cytidine_deaminase-like"/>
</dbReference>
<evidence type="ECO:0000256" key="8">
    <source>
        <dbReference type="ARBA" id="ARBA00070721"/>
    </source>
</evidence>
<dbReference type="PANTHER" id="PTHR11079">
    <property type="entry name" value="CYTOSINE DEAMINASE FAMILY MEMBER"/>
    <property type="match status" value="1"/>
</dbReference>
<comment type="cofactor">
    <cofactor evidence="1">
        <name>Zn(2+)</name>
        <dbReference type="ChEBI" id="CHEBI:29105"/>
    </cofactor>
</comment>
<dbReference type="CDD" id="cd01284">
    <property type="entry name" value="Riboflavin_deaminase-reductase"/>
    <property type="match status" value="1"/>
</dbReference>
<dbReference type="Pfam" id="PF00383">
    <property type="entry name" value="dCMP_cyt_deam_1"/>
    <property type="match status" value="1"/>
</dbReference>
<keyword evidence="11" id="KW-1185">Reference proteome</keyword>
<organism evidence="10 11">
    <name type="scientific">Coccomyxa viridis</name>
    <dbReference type="NCBI Taxonomy" id="1274662"/>
    <lineage>
        <taxon>Eukaryota</taxon>
        <taxon>Viridiplantae</taxon>
        <taxon>Chlorophyta</taxon>
        <taxon>core chlorophytes</taxon>
        <taxon>Trebouxiophyceae</taxon>
        <taxon>Trebouxiophyceae incertae sedis</taxon>
        <taxon>Coccomyxaceae</taxon>
        <taxon>Coccomyxa</taxon>
    </lineage>
</organism>
<evidence type="ECO:0000256" key="4">
    <source>
        <dbReference type="ARBA" id="ARBA00022723"/>
    </source>
</evidence>
<evidence type="ECO:0000313" key="11">
    <source>
        <dbReference type="Proteomes" id="UP001314263"/>
    </source>
</evidence>
<dbReference type="FunFam" id="3.40.140.10:FF:000025">
    <property type="entry name" value="Riboflavin biosynthesis protein RibD"/>
    <property type="match status" value="1"/>
</dbReference>
<keyword evidence="6" id="KW-0862">Zinc</keyword>
<dbReference type="GO" id="GO:0008270">
    <property type="term" value="F:zinc ion binding"/>
    <property type="evidence" value="ECO:0007669"/>
    <property type="project" value="InterPro"/>
</dbReference>
<protein>
    <recommendedName>
        <fullName evidence="8">Riboflavin biosynthesis protein PYRD, chloroplastic</fullName>
        <ecNumber evidence="3">3.5.4.26</ecNumber>
    </recommendedName>
</protein>
<keyword evidence="4" id="KW-0479">Metal-binding</keyword>
<comment type="function">
    <text evidence="7">Monofunctional pyrimidine deaminase involved in the riboflavin biosynthesis pathway. Also has a reductase domain that lacks catalytically essential substrate-binding residues.</text>
</comment>
<feature type="domain" description="CMP/dCMP-type deaminase" evidence="9">
    <location>
        <begin position="13"/>
        <end position="126"/>
    </location>
</feature>
<comment type="caution">
    <text evidence="10">The sequence shown here is derived from an EMBL/GenBank/DDBJ whole genome shotgun (WGS) entry which is preliminary data.</text>
</comment>
<evidence type="ECO:0000256" key="1">
    <source>
        <dbReference type="ARBA" id="ARBA00001947"/>
    </source>
</evidence>
<dbReference type="GO" id="GO:0009231">
    <property type="term" value="P:riboflavin biosynthetic process"/>
    <property type="evidence" value="ECO:0007669"/>
    <property type="project" value="InterPro"/>
</dbReference>
<gene>
    <name evidence="10" type="ORF">CVIRNUC_001264</name>
</gene>
<dbReference type="InterPro" id="IPR016192">
    <property type="entry name" value="APOBEC/CMP_deaminase_Zn-bd"/>
</dbReference>
<dbReference type="GO" id="GO:0008835">
    <property type="term" value="F:diaminohydroxyphosphoribosylaminopyrimidine deaminase activity"/>
    <property type="evidence" value="ECO:0007669"/>
    <property type="project" value="UniProtKB-EC"/>
</dbReference>
<evidence type="ECO:0000313" key="10">
    <source>
        <dbReference type="EMBL" id="CAK0740621.1"/>
    </source>
</evidence>
<dbReference type="Proteomes" id="UP001314263">
    <property type="component" value="Unassembled WGS sequence"/>
</dbReference>
<evidence type="ECO:0000256" key="7">
    <source>
        <dbReference type="ARBA" id="ARBA00058389"/>
    </source>
</evidence>